<sequence>MEELAESLYSAHQNPIVKLNTVGNKIYIPKNTEEELTLISSNMETLKTTLDFPRVDRRCKRSLAVWLEDKHVAKVIKKHYRNYGYQNMSGMYLFPEETLFLLETNKLELLWKNIPVTIEQGYNLIIKYEILPLDEYKIYKKIALRGFKMNLKRKKPLQHVDAPEAKKIKLTHEFDSEMTDLVGSGSQQENCNYQIFNSKMNEAYNLHIIENGELDPKICLLENSNKNLFAISLPDNVTFYKFTKVEVPDISNDNID</sequence>
<protein>
    <submittedName>
        <fullName evidence="1">Trna-splicing endonuclease subunit sen54</fullName>
    </submittedName>
</protein>
<keyword evidence="1" id="KW-0255">Endonuclease</keyword>
<evidence type="ECO:0000313" key="2">
    <source>
        <dbReference type="Proteomes" id="UP001056778"/>
    </source>
</evidence>
<keyword evidence="1" id="KW-0378">Hydrolase</keyword>
<keyword evidence="2" id="KW-1185">Reference proteome</keyword>
<gene>
    <name evidence="1" type="ORF">MML48_8g00007645</name>
</gene>
<dbReference type="Proteomes" id="UP001056778">
    <property type="component" value="Chromosome 8"/>
</dbReference>
<comment type="caution">
    <text evidence="1">The sequence shown here is derived from an EMBL/GenBank/DDBJ whole genome shotgun (WGS) entry which is preliminary data.</text>
</comment>
<proteinExistence type="predicted"/>
<accession>A0ACB9SNW2</accession>
<keyword evidence="1" id="KW-0540">Nuclease</keyword>
<organism evidence="1 2">
    <name type="scientific">Holotrichia oblita</name>
    <name type="common">Chafer beetle</name>
    <dbReference type="NCBI Taxonomy" id="644536"/>
    <lineage>
        <taxon>Eukaryota</taxon>
        <taxon>Metazoa</taxon>
        <taxon>Ecdysozoa</taxon>
        <taxon>Arthropoda</taxon>
        <taxon>Hexapoda</taxon>
        <taxon>Insecta</taxon>
        <taxon>Pterygota</taxon>
        <taxon>Neoptera</taxon>
        <taxon>Endopterygota</taxon>
        <taxon>Coleoptera</taxon>
        <taxon>Polyphaga</taxon>
        <taxon>Scarabaeiformia</taxon>
        <taxon>Scarabaeidae</taxon>
        <taxon>Melolonthinae</taxon>
        <taxon>Holotrichia</taxon>
    </lineage>
</organism>
<name>A0ACB9SNW2_HOLOL</name>
<evidence type="ECO:0000313" key="1">
    <source>
        <dbReference type="EMBL" id="KAI4457019.1"/>
    </source>
</evidence>
<dbReference type="EMBL" id="CM043022">
    <property type="protein sequence ID" value="KAI4457019.1"/>
    <property type="molecule type" value="Genomic_DNA"/>
</dbReference>
<reference evidence="1" key="1">
    <citation type="submission" date="2022-04" db="EMBL/GenBank/DDBJ databases">
        <title>Chromosome-scale genome assembly of Holotrichia oblita Faldermann.</title>
        <authorList>
            <person name="Rongchong L."/>
        </authorList>
    </citation>
    <scope>NUCLEOTIDE SEQUENCE</scope>
    <source>
        <strain evidence="1">81SQS9</strain>
    </source>
</reference>